<dbReference type="InterPro" id="IPR000045">
    <property type="entry name" value="Prepilin_IV_endopep_pep"/>
</dbReference>
<name>C0CJM9_BLAHS</name>
<evidence type="ECO:0000313" key="2">
    <source>
        <dbReference type="EMBL" id="EEG50030.1"/>
    </source>
</evidence>
<evidence type="ECO:0000313" key="3">
    <source>
        <dbReference type="Proteomes" id="UP000003100"/>
    </source>
</evidence>
<reference evidence="2 3" key="2">
    <citation type="submission" date="2009-02" db="EMBL/GenBank/DDBJ databases">
        <title>Draft genome sequence of Blautia hydrogenotrophica DSM 10507 (Ruminococcus hydrogenotrophicus DSM 10507).</title>
        <authorList>
            <person name="Sudarsanam P."/>
            <person name="Ley R."/>
            <person name="Guruge J."/>
            <person name="Turnbaugh P.J."/>
            <person name="Mahowald M."/>
            <person name="Liep D."/>
            <person name="Gordon J."/>
        </authorList>
    </citation>
    <scope>NUCLEOTIDE SEQUENCE [LARGE SCALE GENOMIC DNA]</scope>
    <source>
        <strain evidence="3">DSM 10507 / JCM 14656 / S5a33</strain>
    </source>
</reference>
<dbReference type="EMBL" id="ACBZ01000046">
    <property type="protein sequence ID" value="EEG50030.1"/>
    <property type="molecule type" value="Genomic_DNA"/>
</dbReference>
<proteinExistence type="predicted"/>
<dbReference type="Proteomes" id="UP000003100">
    <property type="component" value="Unassembled WGS sequence"/>
</dbReference>
<dbReference type="eggNOG" id="COG1989">
    <property type="taxonomic scope" value="Bacteria"/>
</dbReference>
<sequence>MDLKKEKVSNEWILCGWAVGSFWQIWSGGIRGLAVFFLGALLPLTILFLLYYLRMLGAADLKLLSAVGGIIGPKKILVCMLYSFFLGAILAFLLLVARRSLAERLRYFFHYLWNFIRTKEFAPYGLTGNRPENMHFTVPVFLGVLFWIGGYY</sequence>
<evidence type="ECO:0000259" key="1">
    <source>
        <dbReference type="Pfam" id="PF01478"/>
    </source>
</evidence>
<accession>C0CJM9</accession>
<protein>
    <recommendedName>
        <fullName evidence="1">Prepilin type IV endopeptidase peptidase domain-containing protein</fullName>
    </recommendedName>
</protein>
<organism evidence="2 3">
    <name type="scientific">Blautia hydrogenotrophica (strain DSM 10507 / JCM 14656 / S5a33)</name>
    <name type="common">Ruminococcus hydrogenotrophicus</name>
    <dbReference type="NCBI Taxonomy" id="476272"/>
    <lineage>
        <taxon>Bacteria</taxon>
        <taxon>Bacillati</taxon>
        <taxon>Bacillota</taxon>
        <taxon>Clostridia</taxon>
        <taxon>Lachnospirales</taxon>
        <taxon>Lachnospiraceae</taxon>
        <taxon>Blautia</taxon>
    </lineage>
</organism>
<comment type="caution">
    <text evidence="2">The sequence shown here is derived from an EMBL/GenBank/DDBJ whole genome shotgun (WGS) entry which is preliminary data.</text>
</comment>
<keyword evidence="3" id="KW-1185">Reference proteome</keyword>
<dbReference type="Gene3D" id="1.20.120.1220">
    <property type="match status" value="1"/>
</dbReference>
<gene>
    <name evidence="2" type="ORF">RUMHYD_01049</name>
</gene>
<dbReference type="GO" id="GO:0016020">
    <property type="term" value="C:membrane"/>
    <property type="evidence" value="ECO:0007669"/>
    <property type="project" value="InterPro"/>
</dbReference>
<reference evidence="2 3" key="1">
    <citation type="submission" date="2009-01" db="EMBL/GenBank/DDBJ databases">
        <authorList>
            <person name="Fulton L."/>
            <person name="Clifton S."/>
            <person name="Fulton B."/>
            <person name="Xu J."/>
            <person name="Minx P."/>
            <person name="Pepin K.H."/>
            <person name="Johnson M."/>
            <person name="Bhonagiri V."/>
            <person name="Nash W.E."/>
            <person name="Mardis E.R."/>
            <person name="Wilson R.K."/>
        </authorList>
    </citation>
    <scope>NUCLEOTIDE SEQUENCE [LARGE SCALE GENOMIC DNA]</scope>
    <source>
        <strain evidence="3">DSM 10507 / JCM 14656 / S5a33</strain>
    </source>
</reference>
<dbReference type="HOGENOM" id="CLU_057101_4_1_9"/>
<feature type="domain" description="Prepilin type IV endopeptidase peptidase" evidence="1">
    <location>
        <begin position="2"/>
        <end position="91"/>
    </location>
</feature>
<dbReference type="GO" id="GO:0004190">
    <property type="term" value="F:aspartic-type endopeptidase activity"/>
    <property type="evidence" value="ECO:0007669"/>
    <property type="project" value="InterPro"/>
</dbReference>
<dbReference type="PATRIC" id="fig|476272.21.peg.2395"/>
<dbReference type="AlphaFoldDB" id="C0CJM9"/>
<dbReference type="Pfam" id="PF01478">
    <property type="entry name" value="Peptidase_A24"/>
    <property type="match status" value="1"/>
</dbReference>